<feature type="compositionally biased region" description="Pro residues" evidence="1">
    <location>
        <begin position="618"/>
        <end position="628"/>
    </location>
</feature>
<evidence type="ECO:0000256" key="2">
    <source>
        <dbReference type="SAM" id="Phobius"/>
    </source>
</evidence>
<dbReference type="Proteomes" id="UP001597097">
    <property type="component" value="Unassembled WGS sequence"/>
</dbReference>
<keyword evidence="5" id="KW-1185">Reference proteome</keyword>
<organism evidence="4 5">
    <name type="scientific">Nonomuraea guangzhouensis</name>
    <dbReference type="NCBI Taxonomy" id="1291555"/>
    <lineage>
        <taxon>Bacteria</taxon>
        <taxon>Bacillati</taxon>
        <taxon>Actinomycetota</taxon>
        <taxon>Actinomycetes</taxon>
        <taxon>Streptosporangiales</taxon>
        <taxon>Streptosporangiaceae</taxon>
        <taxon>Nonomuraea</taxon>
    </lineage>
</organism>
<feature type="transmembrane region" description="Helical" evidence="2">
    <location>
        <begin position="112"/>
        <end position="129"/>
    </location>
</feature>
<evidence type="ECO:0000313" key="4">
    <source>
        <dbReference type="EMBL" id="MFD1542273.1"/>
    </source>
</evidence>
<gene>
    <name evidence="4" type="ORF">ACFSJ0_34840</name>
</gene>
<proteinExistence type="predicted"/>
<protein>
    <recommendedName>
        <fullName evidence="3">Outer membrane channel protein CpnT-like N-terminal domain-containing protein</fullName>
    </recommendedName>
</protein>
<sequence length="1521" mass="166267">MLLDGIPVPEWARPWAGWVLGTDWPKGKEGGLFRLADGLVKAARDVAAGADGDGIRLGAEGWDGAALRAFQKRVSKDVGGRQAALVRSLVDLALACNELGVQLEFTKRMMRLAVLLLVVQLAWLMWALVSPAGGLTLRLMGVRAQAARWTVRQFARRLLINIALFGGLLGGMDLLVQLTQSRREGVDWRQVGSSAATGALTGGLLTGLAWAFPTRSLWMLMGQSGVANAGTVLISQLWDGDEHIDGLLVLKGLTSGVIGGADSHWASWSPDGGHVGPRPPDGHARPDNPGLRDGPPDGTRPDDAADAGYTRLADAGETGHRTLPDGGDAPPHPRTTQRSVDELINWSRSGEPGSPRLRDHAAFGESASRGVVAREPLSGARGETVKLDKATLADGSHAVEKEFSGTDRRDREHLNSRLGRTVGAEVPATHITGERHLLIDWVDGEHVPVRGEPDDKWYMSRLHNTREGILLGLLDALTGNHDRFSPGRATHDFLAGRDGIVRGYDGDKTFTGRLPDTDSPFVRHFFRDKGVLADWAPNPLSKSDVETLRTRIEALRTEFRGHEDWYASVKFAFEKIAENASGTVSVLDAPPGSMIVEPRAAGPEFGQRPRTFEGTTPPRAPDAVPPERPSSAGDSGDRMRARPVRSYEFDPDYRTPLLPVHGESVLDKLRGVLSNCIDPRQAVRASEWAHLRKNADPWVVESRNPQRPVLDASALVEARRFAIRGDEVRTVTEFTVKIKYVAEKGMTSEQVARLKSNALDGVDRYYNHQHRLRDGSQLHVRLEFQEVRNAQPGDLEVVTFRAADGRADMLTWYADNDGHIHAHEIGHHLGLADEYLEPPERGRRTLTDRHMEPGDNLMGDALRVKADGGVLLDHAGHEVPPVAALRDHHLVHFDDLVPASQRFVEGEAGFRQPADEWTRAAYRPEQLRLSDHLRDLLGKFPHRDGDLIDHVRMLDRAYALFGDRLTQRHLDYVRALVDTAHSLYGAAPDAVTVRDLRRLSGLVTFLGWKPDVGPLDGAWVRARSEAVLGGGHADARMIEGLSRLREWFAYTDGRPQPGETGPQVMRRAAGEFFGEPPSEAGVRRAATLFSEAAERSPVLADGSPDYVRVTTELRARQGGEWQGRAYGGDDFGTLVEQLHDDQGGGQPAGPPKAPAGHPQNKGPAWDARRVGEAVADWGARPHGGKPHAFSPAELVAARRRVQPVHMGARDPEVAAIERRDLTVKARDGVMRPVTEYTVRFAYRSDTSPLGHLGTRVRAGLDQFVNGRYVLPDGSTLLVRAEFVPAERRGVTIGHRDEAPGSKPSDFPHGASHVDLALKVLDQLGMDDVLGPPQTTEPAPRPDAVAAHRQAAWDMRRVGEAVTDWGATPHGGKPHAFGPAELVAARRQVEPVKMGARDPGGAAIERRDLTLKPKDGVVRRVTEYTVKFAYRSDMSQADLGYFGRRVRAALSRFVDGRYVLPDGSVLLVRAEFAPTELRGVTIGHRDEAPGSRSFDFLYEASYAELALKVLDQLGMDDVLGPG</sequence>
<evidence type="ECO:0000256" key="1">
    <source>
        <dbReference type="SAM" id="MobiDB-lite"/>
    </source>
</evidence>
<reference evidence="5" key="1">
    <citation type="journal article" date="2019" name="Int. J. Syst. Evol. Microbiol.">
        <title>The Global Catalogue of Microorganisms (GCM) 10K type strain sequencing project: providing services to taxonomists for standard genome sequencing and annotation.</title>
        <authorList>
            <consortium name="The Broad Institute Genomics Platform"/>
            <consortium name="The Broad Institute Genome Sequencing Center for Infectious Disease"/>
            <person name="Wu L."/>
            <person name="Ma J."/>
        </authorList>
    </citation>
    <scope>NUCLEOTIDE SEQUENCE [LARGE SCALE GENOMIC DNA]</scope>
    <source>
        <strain evidence="5">CGMCC 1.15399</strain>
    </source>
</reference>
<dbReference type="Pfam" id="PF25547">
    <property type="entry name" value="WXG100_2"/>
    <property type="match status" value="1"/>
</dbReference>
<dbReference type="RefSeq" id="WP_219531258.1">
    <property type="nucleotide sequence ID" value="NZ_JAHKRM010000011.1"/>
</dbReference>
<feature type="region of interest" description="Disordered" evidence="1">
    <location>
        <begin position="264"/>
        <end position="339"/>
    </location>
</feature>
<dbReference type="EMBL" id="JBHUCM010000031">
    <property type="protein sequence ID" value="MFD1542273.1"/>
    <property type="molecule type" value="Genomic_DNA"/>
</dbReference>
<keyword evidence="2" id="KW-1133">Transmembrane helix</keyword>
<evidence type="ECO:0000313" key="5">
    <source>
        <dbReference type="Proteomes" id="UP001597097"/>
    </source>
</evidence>
<feature type="region of interest" description="Disordered" evidence="1">
    <location>
        <begin position="1137"/>
        <end position="1164"/>
    </location>
</feature>
<name>A0ABW4GHK0_9ACTN</name>
<feature type="domain" description="Outer membrane channel protein CpnT-like N-terminal" evidence="3">
    <location>
        <begin position="6"/>
        <end position="149"/>
    </location>
</feature>
<feature type="transmembrane region" description="Helical" evidence="2">
    <location>
        <begin position="158"/>
        <end position="179"/>
    </location>
</feature>
<keyword evidence="2" id="KW-0812">Transmembrane</keyword>
<feature type="region of interest" description="Disordered" evidence="1">
    <location>
        <begin position="600"/>
        <end position="640"/>
    </location>
</feature>
<keyword evidence="2" id="KW-0472">Membrane</keyword>
<accession>A0ABW4GHK0</accession>
<comment type="caution">
    <text evidence="4">The sequence shown here is derived from an EMBL/GenBank/DDBJ whole genome shotgun (WGS) entry which is preliminary data.</text>
</comment>
<dbReference type="InterPro" id="IPR057746">
    <property type="entry name" value="CpnT-like_N"/>
</dbReference>
<evidence type="ECO:0000259" key="3">
    <source>
        <dbReference type="Pfam" id="PF25547"/>
    </source>
</evidence>